<dbReference type="Proteomes" id="UP000396788">
    <property type="component" value="Unassembled WGS sequence"/>
</dbReference>
<sequence>MDQLMTPFSMLTGKNSGTGLVIIGLLVALAIAAKQKNNAPPVAA</sequence>
<name>A0A5E4V947_9BURK</name>
<evidence type="ECO:0000313" key="2">
    <source>
        <dbReference type="Proteomes" id="UP000396788"/>
    </source>
</evidence>
<evidence type="ECO:0000313" key="1">
    <source>
        <dbReference type="EMBL" id="VVE08758.1"/>
    </source>
</evidence>
<accession>A0A5E4V947</accession>
<proteinExistence type="predicted"/>
<dbReference type="EMBL" id="CABPRY010000004">
    <property type="protein sequence ID" value="VVE08758.1"/>
    <property type="molecule type" value="Genomic_DNA"/>
</dbReference>
<protein>
    <submittedName>
        <fullName evidence="1">Uncharacterized protein</fullName>
    </submittedName>
</protein>
<organism evidence="1 2">
    <name type="scientific">Pandoraea cepalis</name>
    <dbReference type="NCBI Taxonomy" id="2508294"/>
    <lineage>
        <taxon>Bacteria</taxon>
        <taxon>Pseudomonadati</taxon>
        <taxon>Pseudomonadota</taxon>
        <taxon>Betaproteobacteria</taxon>
        <taxon>Burkholderiales</taxon>
        <taxon>Burkholderiaceae</taxon>
        <taxon>Pandoraea</taxon>
    </lineage>
</organism>
<gene>
    <name evidence="1" type="ORF">PCE31107_02537</name>
</gene>
<dbReference type="AlphaFoldDB" id="A0A5E4V947"/>
<reference evidence="1 2" key="1">
    <citation type="submission" date="2019-08" db="EMBL/GenBank/DDBJ databases">
        <authorList>
            <person name="Peeters C."/>
        </authorList>
    </citation>
    <scope>NUCLEOTIDE SEQUENCE [LARGE SCALE GENOMIC DNA]</scope>
    <source>
        <strain evidence="1 2">LMG 31107</strain>
    </source>
</reference>